<accession>A0ABV5KHE4</accession>
<dbReference type="EMBL" id="JBHMDG010000051">
    <property type="protein sequence ID" value="MFB9315827.1"/>
    <property type="molecule type" value="Genomic_DNA"/>
</dbReference>
<keyword evidence="3" id="KW-1185">Reference proteome</keyword>
<evidence type="ECO:0000259" key="1">
    <source>
        <dbReference type="Pfam" id="PF20283"/>
    </source>
</evidence>
<organism evidence="2 3">
    <name type="scientific">Nocardioides plantarum</name>
    <dbReference type="NCBI Taxonomy" id="29299"/>
    <lineage>
        <taxon>Bacteria</taxon>
        <taxon>Bacillati</taxon>
        <taxon>Actinomycetota</taxon>
        <taxon>Actinomycetes</taxon>
        <taxon>Propionibacteriales</taxon>
        <taxon>Nocardioidaceae</taxon>
        <taxon>Nocardioides</taxon>
    </lineage>
</organism>
<comment type="caution">
    <text evidence="2">The sequence shown here is derived from an EMBL/GenBank/DDBJ whole genome shotgun (WGS) entry which is preliminary data.</text>
</comment>
<gene>
    <name evidence="2" type="ORF">ACFFRI_22485</name>
</gene>
<name>A0ABV5KHE4_9ACTN</name>
<proteinExistence type="predicted"/>
<feature type="domain" description="ABC-three component systems C-terminal" evidence="1">
    <location>
        <begin position="246"/>
        <end position="372"/>
    </location>
</feature>
<dbReference type="InterPro" id="IPR046913">
    <property type="entry name" value="ABC-3C_CTD7"/>
</dbReference>
<evidence type="ECO:0000313" key="3">
    <source>
        <dbReference type="Proteomes" id="UP001589750"/>
    </source>
</evidence>
<reference evidence="2 3" key="1">
    <citation type="submission" date="2024-09" db="EMBL/GenBank/DDBJ databases">
        <authorList>
            <person name="Sun Q."/>
            <person name="Mori K."/>
        </authorList>
    </citation>
    <scope>NUCLEOTIDE SEQUENCE [LARGE SCALE GENOMIC DNA]</scope>
    <source>
        <strain evidence="2 3">JCM 9626</strain>
    </source>
</reference>
<protein>
    <submittedName>
        <fullName evidence="2">ABC-three component system protein</fullName>
    </submittedName>
</protein>
<dbReference type="Proteomes" id="UP001589750">
    <property type="component" value="Unassembled WGS sequence"/>
</dbReference>
<dbReference type="RefSeq" id="WP_140009367.1">
    <property type="nucleotide sequence ID" value="NZ_JBHMDG010000051.1"/>
</dbReference>
<evidence type="ECO:0000313" key="2">
    <source>
        <dbReference type="EMBL" id="MFB9315827.1"/>
    </source>
</evidence>
<dbReference type="Pfam" id="PF20283">
    <property type="entry name" value="CTD7"/>
    <property type="match status" value="1"/>
</dbReference>
<sequence length="388" mass="44181">MAQAEYALLRAVDALLDGDLTMQFAVELEDDFSAKSKELAHAEWWQTKHSVDSARELKDGDLEFWKTISIWLRTRSPSESTRFFFLTTASCGDQSALRHLRAEDRDPGAAADGLDAARENSGSALMAERSQEWLNLTPAQRVEFLDLVEVVFDAPQADELHEELVRRVRPCFGPRFSSAGATALSGWWLNRVRTHLMSFWNDSHKYIDLLDMELEMDAIRNRLRDDDLPIAVDIGELPVSGEDRNFVIQLRLIALLDERVALCVQDHNRAFFNRSYWQRESLVRVGELEAYDDRLKTAWKRHFLPATMSTHKAAESDEDMVCAAARDRYLALESSQLPRIRHGVSEEFIATGSLHILADRLEVGWHPEWFARLRGVLTDAVNPEAGVA</sequence>